<dbReference type="GO" id="GO:0035721">
    <property type="term" value="P:intraciliary retrograde transport"/>
    <property type="evidence" value="ECO:0007669"/>
    <property type="project" value="TreeGrafter"/>
</dbReference>
<reference evidence="2 3" key="1">
    <citation type="journal article" date="2012" name="Nat. Genet.">
        <title>The yak genome and adaptation to life at high altitude.</title>
        <authorList>
            <person name="Qiu Q."/>
            <person name="Zhang G."/>
            <person name="Ma T."/>
            <person name="Qian W."/>
            <person name="Wang J."/>
            <person name="Ye Z."/>
            <person name="Cao C."/>
            <person name="Hu Q."/>
            <person name="Kim J."/>
            <person name="Larkin D.M."/>
            <person name="Auvil L."/>
            <person name="Capitanu B."/>
            <person name="Ma J."/>
            <person name="Lewin H.A."/>
            <person name="Qian X."/>
            <person name="Lang Y."/>
            <person name="Zhou R."/>
            <person name="Wang L."/>
            <person name="Wang K."/>
            <person name="Xia J."/>
            <person name="Liao S."/>
            <person name="Pan S."/>
            <person name="Lu X."/>
            <person name="Hou H."/>
            <person name="Wang Y."/>
            <person name="Zang X."/>
            <person name="Yin Y."/>
            <person name="Ma H."/>
            <person name="Zhang J."/>
            <person name="Wang Z."/>
            <person name="Zhang Y."/>
            <person name="Zhang D."/>
            <person name="Yonezawa T."/>
            <person name="Hasegawa M."/>
            <person name="Zhong Y."/>
            <person name="Liu W."/>
            <person name="Zhang Y."/>
            <person name="Huang Z."/>
            <person name="Zhang S."/>
            <person name="Long R."/>
            <person name="Yang H."/>
            <person name="Wang J."/>
            <person name="Lenstra J.A."/>
            <person name="Cooper D.N."/>
            <person name="Wu Y."/>
            <person name="Wang J."/>
            <person name="Shi P."/>
            <person name="Wang J."/>
            <person name="Liu J."/>
        </authorList>
    </citation>
    <scope>NUCLEOTIDE SEQUENCE [LARGE SCALE GENOMIC DNA]</scope>
    <source>
        <strain evidence="3">yakQH1</strain>
    </source>
</reference>
<protein>
    <recommendedName>
        <fullName evidence="4">Dynein light chain</fullName>
    </recommendedName>
</protein>
<evidence type="ECO:0008006" key="4">
    <source>
        <dbReference type="Google" id="ProtNLM"/>
    </source>
</evidence>
<dbReference type="PANTHER" id="PTHR11886">
    <property type="entry name" value="DYNEIN LIGHT CHAIN"/>
    <property type="match status" value="1"/>
</dbReference>
<feature type="region of interest" description="Disordered" evidence="1">
    <location>
        <begin position="59"/>
        <end position="132"/>
    </location>
</feature>
<evidence type="ECO:0000313" key="2">
    <source>
        <dbReference type="EMBL" id="ELR52993.1"/>
    </source>
</evidence>
<dbReference type="GO" id="GO:0045505">
    <property type="term" value="F:dynein intermediate chain binding"/>
    <property type="evidence" value="ECO:0007669"/>
    <property type="project" value="TreeGrafter"/>
</dbReference>
<dbReference type="GO" id="GO:0005929">
    <property type="term" value="C:cilium"/>
    <property type="evidence" value="ECO:0007669"/>
    <property type="project" value="GOC"/>
</dbReference>
<proteinExistence type="predicted"/>
<dbReference type="GO" id="GO:0005868">
    <property type="term" value="C:cytoplasmic dynein complex"/>
    <property type="evidence" value="ECO:0007669"/>
    <property type="project" value="TreeGrafter"/>
</dbReference>
<dbReference type="SUPFAM" id="SSF54648">
    <property type="entry name" value="DLC"/>
    <property type="match status" value="1"/>
</dbReference>
<feature type="region of interest" description="Disordered" evidence="1">
    <location>
        <begin position="1"/>
        <end position="37"/>
    </location>
</feature>
<dbReference type="PANTHER" id="PTHR11886:SF35">
    <property type="entry name" value="DYNEIN LIGHT CHAIN"/>
    <property type="match status" value="1"/>
</dbReference>
<organism evidence="2 3">
    <name type="scientific">Bos mutus</name>
    <name type="common">wild yak</name>
    <dbReference type="NCBI Taxonomy" id="72004"/>
    <lineage>
        <taxon>Eukaryota</taxon>
        <taxon>Metazoa</taxon>
        <taxon>Chordata</taxon>
        <taxon>Craniata</taxon>
        <taxon>Vertebrata</taxon>
        <taxon>Euteleostomi</taxon>
        <taxon>Mammalia</taxon>
        <taxon>Eutheria</taxon>
        <taxon>Laurasiatheria</taxon>
        <taxon>Artiodactyla</taxon>
        <taxon>Ruminantia</taxon>
        <taxon>Pecora</taxon>
        <taxon>Bovidae</taxon>
        <taxon>Bovinae</taxon>
        <taxon>Bos</taxon>
    </lineage>
</organism>
<dbReference type="InterPro" id="IPR001372">
    <property type="entry name" value="Dynein_light_chain_typ-1/2"/>
</dbReference>
<feature type="compositionally biased region" description="Polar residues" evidence="1">
    <location>
        <begin position="1"/>
        <end position="16"/>
    </location>
</feature>
<dbReference type="Gene3D" id="3.30.740.10">
    <property type="entry name" value="Protein Inhibitor Of Neuronal Nitric Oxide Synthase"/>
    <property type="match status" value="1"/>
</dbReference>
<accession>L8I9W0</accession>
<dbReference type="Pfam" id="PF01221">
    <property type="entry name" value="Dynein_light"/>
    <property type="match status" value="1"/>
</dbReference>
<name>L8I9W0_9CETA</name>
<dbReference type="EMBL" id="JH881644">
    <property type="protein sequence ID" value="ELR52993.1"/>
    <property type="molecule type" value="Genomic_DNA"/>
</dbReference>
<evidence type="ECO:0000313" key="3">
    <source>
        <dbReference type="Proteomes" id="UP000011080"/>
    </source>
</evidence>
<evidence type="ECO:0000256" key="1">
    <source>
        <dbReference type="SAM" id="MobiDB-lite"/>
    </source>
</evidence>
<feature type="compositionally biased region" description="Polar residues" evidence="1">
    <location>
        <begin position="80"/>
        <end position="92"/>
    </location>
</feature>
<dbReference type="GO" id="GO:0044458">
    <property type="term" value="P:motile cilium assembly"/>
    <property type="evidence" value="ECO:0007669"/>
    <property type="project" value="TreeGrafter"/>
</dbReference>
<sequence>MVYNKSVNSKRPSVTGSHPKPATKLGEKEISSTSPKLSTHLKPKFNTIWIFYVTSTQNTDDNIDTDRGSQVQHRLHAPRQTESLRLQEQVRNGRSGLSVVSPSSTADRGAILGEEPSSPVTPRGPLAEDGQYGGFLNLPPDGYILDAAHGVAVVSRVDSSGKDLMQMHLRRPSCYRSSSAAAAAARITARLRKCPDAPTAGCTGAQMREESKRPLQSASPCSLVTMCDRKAVIKNADMSEDMPQDSVECATQALEKYNIEKDIAAHIKKEFDKKYNPTCH</sequence>
<dbReference type="SMART" id="SM01375">
    <property type="entry name" value="Dynein_light"/>
    <property type="match status" value="1"/>
</dbReference>
<dbReference type="InterPro" id="IPR037177">
    <property type="entry name" value="DLC_sf"/>
</dbReference>
<gene>
    <name evidence="2" type="ORF">M91_14096</name>
</gene>
<dbReference type="Proteomes" id="UP000011080">
    <property type="component" value="Unassembled WGS sequence"/>
</dbReference>
<dbReference type="AlphaFoldDB" id="L8I9W0"/>